<dbReference type="SUPFAM" id="SSF51206">
    <property type="entry name" value="cAMP-binding domain-like"/>
    <property type="match status" value="1"/>
</dbReference>
<accession>A0A7K0FYZ6</accession>
<gene>
    <name evidence="1" type="ORF">GJU39_10915</name>
</gene>
<comment type="caution">
    <text evidence="1">The sequence shown here is derived from an EMBL/GenBank/DDBJ whole genome shotgun (WGS) entry which is preliminary data.</text>
</comment>
<sequence length="194" mass="22880">MYSKLKEYCSERVRLSAPELELIDKYFEEKFMKKKDFLLQDDKVCNFIAFIAAGSIRHFHIKDGVEKTCDISFDTFWVTDFQSFTYDTVGKMNLQAMEDSTVFLIRKQNLFKLYQECGKYETFGRLMAEQVAQRATEIAMSLSSEKPEERFQNLLKKQPDLFQRVPQKYIANFLGVSPESLSRIRNRIIQKEKS</sequence>
<protein>
    <submittedName>
        <fullName evidence="1">Crp/Fnr family transcriptional regulator</fullName>
    </submittedName>
</protein>
<dbReference type="EMBL" id="WKKH01000014">
    <property type="protein sequence ID" value="MRX76602.1"/>
    <property type="molecule type" value="Genomic_DNA"/>
</dbReference>
<name>A0A7K0FYZ6_9SPHI</name>
<proteinExistence type="predicted"/>
<reference evidence="1 2" key="1">
    <citation type="submission" date="2019-11" db="EMBL/GenBank/DDBJ databases">
        <title>Pedobacter petrophilus genome.</title>
        <authorList>
            <person name="Feldbauer M.J."/>
            <person name="Newman J.D."/>
        </authorList>
    </citation>
    <scope>NUCLEOTIDE SEQUENCE [LARGE SCALE GENOMIC DNA]</scope>
    <source>
        <strain evidence="1 2">LMG 29686</strain>
    </source>
</reference>
<evidence type="ECO:0000313" key="1">
    <source>
        <dbReference type="EMBL" id="MRX76602.1"/>
    </source>
</evidence>
<dbReference type="InterPro" id="IPR014710">
    <property type="entry name" value="RmlC-like_jellyroll"/>
</dbReference>
<dbReference type="OrthoDB" id="663011at2"/>
<dbReference type="InterPro" id="IPR018490">
    <property type="entry name" value="cNMP-bd_dom_sf"/>
</dbReference>
<dbReference type="RefSeq" id="WP_154280842.1">
    <property type="nucleotide sequence ID" value="NZ_JBHUJQ010000001.1"/>
</dbReference>
<organism evidence="1 2">
    <name type="scientific">Pedobacter petrophilus</name>
    <dbReference type="NCBI Taxonomy" id="1908241"/>
    <lineage>
        <taxon>Bacteria</taxon>
        <taxon>Pseudomonadati</taxon>
        <taxon>Bacteroidota</taxon>
        <taxon>Sphingobacteriia</taxon>
        <taxon>Sphingobacteriales</taxon>
        <taxon>Sphingobacteriaceae</taxon>
        <taxon>Pedobacter</taxon>
    </lineage>
</organism>
<dbReference type="Proteomes" id="UP000487757">
    <property type="component" value="Unassembled WGS sequence"/>
</dbReference>
<dbReference type="AlphaFoldDB" id="A0A7K0FYZ6"/>
<keyword evidence="2" id="KW-1185">Reference proteome</keyword>
<evidence type="ECO:0000313" key="2">
    <source>
        <dbReference type="Proteomes" id="UP000487757"/>
    </source>
</evidence>
<dbReference type="Gene3D" id="2.60.120.10">
    <property type="entry name" value="Jelly Rolls"/>
    <property type="match status" value="1"/>
</dbReference>